<dbReference type="PANTHER" id="PTHR43690:SF18">
    <property type="entry name" value="INSULIN-DEGRADING ENZYME-RELATED"/>
    <property type="match status" value="1"/>
</dbReference>
<dbReference type="GO" id="GO:0005739">
    <property type="term" value="C:mitochondrion"/>
    <property type="evidence" value="ECO:0007669"/>
    <property type="project" value="TreeGrafter"/>
</dbReference>
<dbReference type="PANTHER" id="PTHR43690">
    <property type="entry name" value="NARDILYSIN"/>
    <property type="match status" value="1"/>
</dbReference>
<dbReference type="GO" id="GO:0005829">
    <property type="term" value="C:cytosol"/>
    <property type="evidence" value="ECO:0007669"/>
    <property type="project" value="TreeGrafter"/>
</dbReference>
<keyword evidence="1" id="KW-0479">Metal-binding</keyword>
<dbReference type="InterPro" id="IPR011249">
    <property type="entry name" value="Metalloenz_LuxS/M16"/>
</dbReference>
<protein>
    <recommendedName>
        <fullName evidence="2">Coenzyme PQQ synthesis protein F-like C-terminal lobe domain-containing protein</fullName>
    </recommendedName>
</protein>
<dbReference type="AlphaFoldDB" id="A0A2A2JGP2"/>
<dbReference type="InterPro" id="IPR050626">
    <property type="entry name" value="Peptidase_M16"/>
</dbReference>
<evidence type="ECO:0000256" key="1">
    <source>
        <dbReference type="ARBA" id="ARBA00022723"/>
    </source>
</evidence>
<accession>A0A2A2JGP2</accession>
<reference evidence="3 4" key="1">
    <citation type="journal article" date="2017" name="Curr. Biol.">
        <title>Genome architecture and evolution of a unichromosomal asexual nematode.</title>
        <authorList>
            <person name="Fradin H."/>
            <person name="Zegar C."/>
            <person name="Gutwein M."/>
            <person name="Lucas J."/>
            <person name="Kovtun M."/>
            <person name="Corcoran D."/>
            <person name="Baugh L.R."/>
            <person name="Kiontke K."/>
            <person name="Gunsalus K."/>
            <person name="Fitch D.H."/>
            <person name="Piano F."/>
        </authorList>
    </citation>
    <scope>NUCLEOTIDE SEQUENCE [LARGE SCALE GENOMIC DNA]</scope>
    <source>
        <strain evidence="3">PF1309</strain>
    </source>
</reference>
<dbReference type="Pfam" id="PF22456">
    <property type="entry name" value="PqqF-like_C_4"/>
    <property type="match status" value="1"/>
</dbReference>
<dbReference type="InterPro" id="IPR054734">
    <property type="entry name" value="PqqF-like_C_4"/>
</dbReference>
<dbReference type="OrthoDB" id="7784541at2759"/>
<feature type="domain" description="Coenzyme PQQ synthesis protein F-like C-terminal lobe" evidence="2">
    <location>
        <begin position="9"/>
        <end position="107"/>
    </location>
</feature>
<sequence length="234" mass="27379">MHENALAELMVQLMKETAFNTLRTNEQLGYIIWTSSRMHNGTLGLDVIVQGPKDPDHVLSRIENFIETFQDNLKSMSEVEFNEQREALICRLLEKPKTLNKRNNRIWNEIDCQQYDFERNEDEAAFLKTITRDQVLDYYNRKLVKGAQERRVVACLVHPKGNDEAMTRRKREAKEENCHSRQEVENVEDLRSMLPLFGRPKPKIQLRQIGADIFCKGDKCEQKGGKRCQGQVLR</sequence>
<keyword evidence="4" id="KW-1185">Reference proteome</keyword>
<dbReference type="SUPFAM" id="SSF63411">
    <property type="entry name" value="LuxS/MPP-like metallohydrolase"/>
    <property type="match status" value="1"/>
</dbReference>
<dbReference type="GO" id="GO:0046872">
    <property type="term" value="F:metal ion binding"/>
    <property type="evidence" value="ECO:0007669"/>
    <property type="project" value="UniProtKB-KW"/>
</dbReference>
<dbReference type="GO" id="GO:0043171">
    <property type="term" value="P:peptide catabolic process"/>
    <property type="evidence" value="ECO:0007669"/>
    <property type="project" value="TreeGrafter"/>
</dbReference>
<organism evidence="3 4">
    <name type="scientific">Diploscapter pachys</name>
    <dbReference type="NCBI Taxonomy" id="2018661"/>
    <lineage>
        <taxon>Eukaryota</taxon>
        <taxon>Metazoa</taxon>
        <taxon>Ecdysozoa</taxon>
        <taxon>Nematoda</taxon>
        <taxon>Chromadorea</taxon>
        <taxon>Rhabditida</taxon>
        <taxon>Rhabditina</taxon>
        <taxon>Rhabditomorpha</taxon>
        <taxon>Rhabditoidea</taxon>
        <taxon>Rhabditidae</taxon>
        <taxon>Diploscapter</taxon>
    </lineage>
</organism>
<comment type="caution">
    <text evidence="3">The sequence shown here is derived from an EMBL/GenBank/DDBJ whole genome shotgun (WGS) entry which is preliminary data.</text>
</comment>
<dbReference type="EMBL" id="LIAE01010454">
    <property type="protein sequence ID" value="PAV60702.1"/>
    <property type="molecule type" value="Genomic_DNA"/>
</dbReference>
<name>A0A2A2JGP2_9BILA</name>
<gene>
    <name evidence="3" type="ORF">WR25_02908</name>
</gene>
<proteinExistence type="predicted"/>
<dbReference type="GO" id="GO:0004222">
    <property type="term" value="F:metalloendopeptidase activity"/>
    <property type="evidence" value="ECO:0007669"/>
    <property type="project" value="TreeGrafter"/>
</dbReference>
<evidence type="ECO:0000313" key="4">
    <source>
        <dbReference type="Proteomes" id="UP000218231"/>
    </source>
</evidence>
<dbReference type="STRING" id="2018661.A0A2A2JGP2"/>
<evidence type="ECO:0000259" key="2">
    <source>
        <dbReference type="Pfam" id="PF22456"/>
    </source>
</evidence>
<evidence type="ECO:0000313" key="3">
    <source>
        <dbReference type="EMBL" id="PAV60702.1"/>
    </source>
</evidence>
<dbReference type="GO" id="GO:0051603">
    <property type="term" value="P:proteolysis involved in protein catabolic process"/>
    <property type="evidence" value="ECO:0007669"/>
    <property type="project" value="TreeGrafter"/>
</dbReference>
<dbReference type="Gene3D" id="3.30.830.10">
    <property type="entry name" value="Metalloenzyme, LuxS/M16 peptidase-like"/>
    <property type="match status" value="1"/>
</dbReference>
<dbReference type="Proteomes" id="UP000218231">
    <property type="component" value="Unassembled WGS sequence"/>
</dbReference>